<name>A0ABX1RQR6_9PSEU</name>
<proteinExistence type="predicted"/>
<evidence type="ECO:0000313" key="2">
    <source>
        <dbReference type="EMBL" id="NMH82224.1"/>
    </source>
</evidence>
<reference evidence="2 3" key="1">
    <citation type="submission" date="2020-04" db="EMBL/GenBank/DDBJ databases">
        <authorList>
            <person name="Klaysubun C."/>
            <person name="Duangmal K."/>
            <person name="Lipun K."/>
        </authorList>
    </citation>
    <scope>NUCLEOTIDE SEQUENCE [LARGE SCALE GENOMIC DNA]</scope>
    <source>
        <strain evidence="2 3">JCM 11839</strain>
    </source>
</reference>
<evidence type="ECO:0000256" key="1">
    <source>
        <dbReference type="SAM" id="Phobius"/>
    </source>
</evidence>
<keyword evidence="1" id="KW-1133">Transmembrane helix</keyword>
<accession>A0ABX1RQR6</accession>
<dbReference type="InterPro" id="IPR011726">
    <property type="entry name" value="KdpF"/>
</dbReference>
<keyword evidence="3" id="KW-1185">Reference proteome</keyword>
<dbReference type="EMBL" id="JAAXKY010000208">
    <property type="protein sequence ID" value="NMH82224.1"/>
    <property type="molecule type" value="Genomic_DNA"/>
</dbReference>
<dbReference type="NCBIfam" id="TIGR02115">
    <property type="entry name" value="potass_kdpF"/>
    <property type="match status" value="1"/>
</dbReference>
<comment type="caution">
    <text evidence="2">The sequence shown here is derived from an EMBL/GenBank/DDBJ whole genome shotgun (WGS) entry which is preliminary data.</text>
</comment>
<dbReference type="Proteomes" id="UP001296706">
    <property type="component" value="Unassembled WGS sequence"/>
</dbReference>
<sequence length="76" mass="8619">MLAHRSATWWAGVSWWRRNDGRPGLRGADDRRFRGPRPDDERARVAVNAAAYIAGGLIALGLLIYLFVALLRPERF</sequence>
<keyword evidence="1" id="KW-0812">Transmembrane</keyword>
<evidence type="ECO:0000313" key="3">
    <source>
        <dbReference type="Proteomes" id="UP001296706"/>
    </source>
</evidence>
<protein>
    <submittedName>
        <fullName evidence="2">K(+)-transporting ATPase subunit F</fullName>
    </submittedName>
</protein>
<organism evidence="2 3">
    <name type="scientific">Pseudonocardia xinjiangensis</name>
    <dbReference type="NCBI Taxonomy" id="75289"/>
    <lineage>
        <taxon>Bacteria</taxon>
        <taxon>Bacillati</taxon>
        <taxon>Actinomycetota</taxon>
        <taxon>Actinomycetes</taxon>
        <taxon>Pseudonocardiales</taxon>
        <taxon>Pseudonocardiaceae</taxon>
        <taxon>Pseudonocardia</taxon>
    </lineage>
</organism>
<dbReference type="Pfam" id="PF09604">
    <property type="entry name" value="Potass_KdpF"/>
    <property type="match status" value="1"/>
</dbReference>
<keyword evidence="1" id="KW-0472">Membrane</keyword>
<gene>
    <name evidence="2" type="primary">kdpF</name>
    <name evidence="2" type="ORF">HF577_34695</name>
</gene>
<feature type="transmembrane region" description="Helical" evidence="1">
    <location>
        <begin position="49"/>
        <end position="71"/>
    </location>
</feature>